<dbReference type="Proteomes" id="UP001233535">
    <property type="component" value="Unassembled WGS sequence"/>
</dbReference>
<sequence>MSPDAKKQASGRGRKQMIDRKEGMLSNLGRKWLAVLVLFLAVSCVQAQTQFPLGSNGWMGLGNRNGDFFIVQDDLQVKVPGGYVRINRDYDGRQWVFNRQWSGLGRPSYNKAFYPSMGAFFSCTIVDGVSSCDSTASSGSSIQFGNPENDVQQTRIPNDPFFGRNVDGSPAPDPYLDQFVARMGVGFTRSSDGTSWVSSKHPRFVLRPQQVPALPVSAGPDAHPGSGRPGKGGIATVQVNGFRWTDRSGSWIEYDNLGRITSYGDRNDVRVWMQYGAHGQVERVLDDNGRTVFTLLYSNGSADFITEVRDHTPFDGNIRRVKYQYDGDGRLRNVVDARGNTTSFDYGSLDSQAYDYNGGFGAAGSGGSGAPIGARASSGSTLLVDTRRKVTKVTDAEGRVTEIGYGVTARVGRVMAPDGGLTEFDYGYDKLKKEFSVTVRHPQTEAGRRIETSYYDQEGRVARREVNGKLSMAAQGSRSSMTYTDEQNNTTRIDRNNFDEVTRLTNADGSSLSITYEAASLDPREVVDPAGSVTKLEYDAKGNLLKLTAAAGMPEAQTTEYQPNARGEPELVRRKGGDNPDGSADPDVDVLLQYDTNGNIGQLIDGEGKVWKYEYDSLGNLTRTIDPLGHEWTYTYDAHGNRLSATDPNGLTSQFAYDKTDRLRSLTDPRGKVYSVDYDATGRPKRMTDPTGDAVTLEYDQAGQLTATSDAMNQRVALAYDGMGRISTVTDGNGNVTTLEYTDVSGADRGGELVSRINYPTLQRLLRYNNRKSLTQMSEVVDGDVRSTSLDYDLRGLLKAQVNPYEKSQGVEHDALGRQTSATDELGATVRLAYDHRNNLISVTDELGQVTRMEYDRRDRLVRQITAENEVTLHRYDDAGRLQEVVRPNGYRLSFRFDNGGRLQMRQSHRPDGSVELTDSFVWDDGSRLTGWTSGSASRNATFDDADRLLSETVTVDGVPMSRQYTYYANGQVKSFTGPDGSAVTYSYDGNGSLDRVDIPGEGSISVAERQWVESTKVVLPGGAVQEIERNGLMSQTRLRVRAPSQSLVFEQSSRYGKQEEVVSRSTQGRQVDYRYDEALRLVEADPVNWSGKTETYALDAADNRLNDHEVADDWEYDKANRLLKRGGVTYQYDAAGNLIVKVDASLPEPRRTTRYAYDGYNRLIELRDGASAVLARYSYDPFGYRLSKEVTAAGASNSGAEPGERLFLQAEEGLLAEVKADGAVLQSYGWRPSSSYSTGPLFMRNRAGYFYYHNDPLGQPRQLTDKNGLVVWEAAGVSSFGRTTIAGGATVEQPWRLPGQYYDRESGLHYNLHRYYDPNVGRYTTADPLGFSAGANFYAYVFAIPTALIDPLGLLRQGLPHIGPPTLRDGDDAPRVGPQRPDSSTFFENYPRYKKVGQEGYESSEVWELVGGPLAKEAQGNPNYTNSCAARVSYALNKSGAPIPRSTPGAESGADGLYYLIRARDMNAHLHRTLGAPDTVLRTRDELNAFWSRLRPGEVAIVATTGHVAVLRHGYHDPYVADPLYLGETWKLNCGCN</sequence>
<dbReference type="Pfam" id="PF03527">
    <property type="entry name" value="RHS"/>
    <property type="match status" value="1"/>
</dbReference>
<dbReference type="PANTHER" id="PTHR32305:SF15">
    <property type="entry name" value="PROTEIN RHSA-RELATED"/>
    <property type="match status" value="1"/>
</dbReference>
<dbReference type="InterPro" id="IPR031325">
    <property type="entry name" value="RHS_repeat"/>
</dbReference>
<reference evidence="5 6" key="1">
    <citation type="submission" date="2023-04" db="EMBL/GenBank/DDBJ databases">
        <title>Lysobacter sp. strain UC isolated from soil sample.</title>
        <authorList>
            <person name="Choksket S."/>
            <person name="Harshvardhan F."/>
            <person name="Rana R."/>
            <person name="Patil P.B."/>
            <person name="Korpole S."/>
        </authorList>
    </citation>
    <scope>NUCLEOTIDE SEQUENCE [LARGE SCALE GENOMIC DNA]</scope>
    <source>
        <strain evidence="5 6">UC</strain>
    </source>
</reference>
<dbReference type="InterPro" id="IPR022385">
    <property type="entry name" value="Rhs_assc_core"/>
</dbReference>
<comment type="caution">
    <text evidence="5">The sequence shown here is derived from an EMBL/GenBank/DDBJ whole genome shotgun (WGS) entry which is preliminary data.</text>
</comment>
<keyword evidence="1" id="KW-0677">Repeat</keyword>
<feature type="region of interest" description="Disordered" evidence="2">
    <location>
        <begin position="1364"/>
        <end position="1384"/>
    </location>
</feature>
<dbReference type="Gene3D" id="2.180.10.10">
    <property type="entry name" value="RHS repeat-associated core"/>
    <property type="match status" value="2"/>
</dbReference>
<feature type="domain" description="Teneurin-like YD-shell" evidence="4">
    <location>
        <begin position="923"/>
        <end position="1009"/>
    </location>
</feature>
<dbReference type="Pfam" id="PF25023">
    <property type="entry name" value="TEN_YD-shell"/>
    <property type="match status" value="4"/>
</dbReference>
<dbReference type="Gene3D" id="3.90.1720.70">
    <property type="match status" value="1"/>
</dbReference>
<organism evidence="5 6">
    <name type="scientific">Lysobacter arvi</name>
    <dbReference type="NCBI Taxonomy" id="3038776"/>
    <lineage>
        <taxon>Bacteria</taxon>
        <taxon>Pseudomonadati</taxon>
        <taxon>Pseudomonadota</taxon>
        <taxon>Gammaproteobacteria</taxon>
        <taxon>Lysobacterales</taxon>
        <taxon>Lysobacteraceae</taxon>
        <taxon>Lysobacter</taxon>
    </lineage>
</organism>
<dbReference type="PANTHER" id="PTHR32305">
    <property type="match status" value="1"/>
</dbReference>
<gene>
    <name evidence="5" type="ORF">P8609_00430</name>
</gene>
<dbReference type="InterPro" id="IPR056823">
    <property type="entry name" value="TEN-like_YD-shell"/>
</dbReference>
<dbReference type="NCBIfam" id="TIGR01643">
    <property type="entry name" value="YD_repeat_2x"/>
    <property type="match status" value="7"/>
</dbReference>
<dbReference type="Pfam" id="PF14113">
    <property type="entry name" value="Tae4"/>
    <property type="match status" value="1"/>
</dbReference>
<feature type="domain" description="Teneurin-like YD-shell" evidence="4">
    <location>
        <begin position="767"/>
        <end position="909"/>
    </location>
</feature>
<keyword evidence="6" id="KW-1185">Reference proteome</keyword>
<protein>
    <submittedName>
        <fullName evidence="5">T6SS effector amidase Tae4 family protein</fullName>
    </submittedName>
</protein>
<dbReference type="RefSeq" id="WP_309260626.1">
    <property type="nucleotide sequence ID" value="NZ_JARUHG010000001.1"/>
</dbReference>
<feature type="domain" description="Teneurin-like YD-shell" evidence="4">
    <location>
        <begin position="593"/>
        <end position="744"/>
    </location>
</feature>
<evidence type="ECO:0000259" key="4">
    <source>
        <dbReference type="Pfam" id="PF25023"/>
    </source>
</evidence>
<evidence type="ECO:0000259" key="3">
    <source>
        <dbReference type="Pfam" id="PF03527"/>
    </source>
</evidence>
<proteinExistence type="predicted"/>
<evidence type="ECO:0000256" key="2">
    <source>
        <dbReference type="SAM" id="MobiDB-lite"/>
    </source>
</evidence>
<dbReference type="Pfam" id="PF05593">
    <property type="entry name" value="RHS_repeat"/>
    <property type="match status" value="1"/>
</dbReference>
<name>A0ABU1C8C6_9GAMM</name>
<feature type="region of interest" description="Disordered" evidence="2">
    <location>
        <begin position="555"/>
        <end position="585"/>
    </location>
</feature>
<dbReference type="EMBL" id="JARUHG010000001">
    <property type="protein sequence ID" value="MDR0181436.1"/>
    <property type="molecule type" value="Genomic_DNA"/>
</dbReference>
<dbReference type="InterPro" id="IPR006530">
    <property type="entry name" value="YD"/>
</dbReference>
<feature type="compositionally biased region" description="Basic and acidic residues" evidence="2">
    <location>
        <begin position="567"/>
        <end position="578"/>
    </location>
</feature>
<feature type="domain" description="RHS protein conserved region" evidence="3">
    <location>
        <begin position="1251"/>
        <end position="1276"/>
    </location>
</feature>
<dbReference type="InterPro" id="IPR001826">
    <property type="entry name" value="RHS"/>
</dbReference>
<dbReference type="InterPro" id="IPR025562">
    <property type="entry name" value="Tae4"/>
</dbReference>
<dbReference type="NCBIfam" id="TIGR03696">
    <property type="entry name" value="Rhs_assc_core"/>
    <property type="match status" value="1"/>
</dbReference>
<accession>A0ABU1C8C6</accession>
<feature type="domain" description="Teneurin-like YD-shell" evidence="4">
    <location>
        <begin position="1046"/>
        <end position="1188"/>
    </location>
</feature>
<evidence type="ECO:0000313" key="5">
    <source>
        <dbReference type="EMBL" id="MDR0181436.1"/>
    </source>
</evidence>
<dbReference type="InterPro" id="IPR050708">
    <property type="entry name" value="T6SS_VgrG/RHS"/>
</dbReference>
<evidence type="ECO:0000313" key="6">
    <source>
        <dbReference type="Proteomes" id="UP001233535"/>
    </source>
</evidence>
<evidence type="ECO:0000256" key="1">
    <source>
        <dbReference type="ARBA" id="ARBA00022737"/>
    </source>
</evidence>